<evidence type="ECO:0000313" key="2">
    <source>
        <dbReference type="Proteomes" id="UP000011761"/>
    </source>
</evidence>
<accession>M2M2V5</accession>
<dbReference type="KEGG" id="bcom:BAUCODRAFT_335498"/>
<name>M2M2V5_BAUPA</name>
<dbReference type="HOGENOM" id="CLU_1970138_0_0_1"/>
<gene>
    <name evidence="1" type="ORF">BAUCODRAFT_335498</name>
</gene>
<dbReference type="RefSeq" id="XP_007682017.1">
    <property type="nucleotide sequence ID" value="XM_007683827.1"/>
</dbReference>
<protein>
    <submittedName>
        <fullName evidence="1">Uncharacterized protein</fullName>
    </submittedName>
</protein>
<proteinExistence type="predicted"/>
<sequence>MCTIGGSACGAMTPVGVWYIGEGGNMPGRCGASSFGPILTYGPRVGGMQAPCGFDSLAGQVFNQSSNTSSAAGGKAGHLDGWYGGGADGVDLWLLDSGMGWSVKRIIPLPQRNVDIADSQRLFEISD</sequence>
<reference evidence="1 2" key="1">
    <citation type="journal article" date="2012" name="PLoS Pathog.">
        <title>Diverse lifestyles and strategies of plant pathogenesis encoded in the genomes of eighteen Dothideomycetes fungi.</title>
        <authorList>
            <person name="Ohm R.A."/>
            <person name="Feau N."/>
            <person name="Henrissat B."/>
            <person name="Schoch C.L."/>
            <person name="Horwitz B.A."/>
            <person name="Barry K.W."/>
            <person name="Condon B.J."/>
            <person name="Copeland A.C."/>
            <person name="Dhillon B."/>
            <person name="Glaser F."/>
            <person name="Hesse C.N."/>
            <person name="Kosti I."/>
            <person name="LaButti K."/>
            <person name="Lindquist E.A."/>
            <person name="Lucas S."/>
            <person name="Salamov A.A."/>
            <person name="Bradshaw R.E."/>
            <person name="Ciuffetti L."/>
            <person name="Hamelin R.C."/>
            <person name="Kema G.H.J."/>
            <person name="Lawrence C."/>
            <person name="Scott J.A."/>
            <person name="Spatafora J.W."/>
            <person name="Turgeon B.G."/>
            <person name="de Wit P.J.G.M."/>
            <person name="Zhong S."/>
            <person name="Goodwin S.B."/>
            <person name="Grigoriev I.V."/>
        </authorList>
    </citation>
    <scope>NUCLEOTIDE SEQUENCE [LARGE SCALE GENOMIC DNA]</scope>
    <source>
        <strain evidence="1 2">UAMH 10762</strain>
    </source>
</reference>
<dbReference type="GeneID" id="19112158"/>
<dbReference type="EMBL" id="KB445566">
    <property type="protein sequence ID" value="EMC90861.1"/>
    <property type="molecule type" value="Genomic_DNA"/>
</dbReference>
<dbReference type="AlphaFoldDB" id="M2M2V5"/>
<keyword evidence="2" id="KW-1185">Reference proteome</keyword>
<organism evidence="1 2">
    <name type="scientific">Baudoinia panamericana (strain UAMH 10762)</name>
    <name type="common">Angels' share fungus</name>
    <name type="synonym">Baudoinia compniacensis (strain UAMH 10762)</name>
    <dbReference type="NCBI Taxonomy" id="717646"/>
    <lineage>
        <taxon>Eukaryota</taxon>
        <taxon>Fungi</taxon>
        <taxon>Dikarya</taxon>
        <taxon>Ascomycota</taxon>
        <taxon>Pezizomycotina</taxon>
        <taxon>Dothideomycetes</taxon>
        <taxon>Dothideomycetidae</taxon>
        <taxon>Mycosphaerellales</taxon>
        <taxon>Teratosphaeriaceae</taxon>
        <taxon>Baudoinia</taxon>
    </lineage>
</organism>
<dbReference type="Proteomes" id="UP000011761">
    <property type="component" value="Unassembled WGS sequence"/>
</dbReference>
<evidence type="ECO:0000313" key="1">
    <source>
        <dbReference type="EMBL" id="EMC90861.1"/>
    </source>
</evidence>